<dbReference type="Proteomes" id="UP000232323">
    <property type="component" value="Unassembled WGS sequence"/>
</dbReference>
<keyword evidence="2" id="KW-0004">4Fe-4S</keyword>
<dbReference type="STRING" id="1157962.A0A250XGT6"/>
<feature type="region of interest" description="Disordered" evidence="6">
    <location>
        <begin position="44"/>
        <end position="68"/>
    </location>
</feature>
<evidence type="ECO:0000256" key="4">
    <source>
        <dbReference type="ARBA" id="ARBA00023004"/>
    </source>
</evidence>
<comment type="caution">
    <text evidence="8">The sequence shown here is derived from an EMBL/GenBank/DDBJ whole genome shotgun (WGS) entry which is preliminary data.</text>
</comment>
<keyword evidence="5" id="KW-0411">Iron-sulfur</keyword>
<feature type="domain" description="Iron hydrogenase large subunit C-terminal" evidence="7">
    <location>
        <begin position="128"/>
        <end position="501"/>
    </location>
</feature>
<evidence type="ECO:0000256" key="2">
    <source>
        <dbReference type="ARBA" id="ARBA00022485"/>
    </source>
</evidence>
<dbReference type="InterPro" id="IPR050340">
    <property type="entry name" value="Cytosolic_Fe-S_CAF"/>
</dbReference>
<dbReference type="PANTHER" id="PTHR11615">
    <property type="entry name" value="NITRATE, FORMATE, IRON DEHYDROGENASE"/>
    <property type="match status" value="1"/>
</dbReference>
<dbReference type="InterPro" id="IPR004108">
    <property type="entry name" value="Fe_hydrogenase_lsu_C"/>
</dbReference>
<evidence type="ECO:0000313" key="8">
    <source>
        <dbReference type="EMBL" id="GAX82236.1"/>
    </source>
</evidence>
<evidence type="ECO:0000259" key="7">
    <source>
        <dbReference type="Pfam" id="PF02906"/>
    </source>
</evidence>
<dbReference type="GO" id="GO:0046872">
    <property type="term" value="F:metal ion binding"/>
    <property type="evidence" value="ECO:0007669"/>
    <property type="project" value="UniProtKB-KW"/>
</dbReference>
<protein>
    <recommendedName>
        <fullName evidence="7">Iron hydrogenase large subunit C-terminal domain-containing protein</fullName>
    </recommendedName>
</protein>
<keyword evidence="9" id="KW-1185">Reference proteome</keyword>
<proteinExistence type="inferred from homology"/>
<dbReference type="OrthoDB" id="10253113at2759"/>
<evidence type="ECO:0000256" key="6">
    <source>
        <dbReference type="SAM" id="MobiDB-lite"/>
    </source>
</evidence>
<dbReference type="AlphaFoldDB" id="A0A250XGT6"/>
<gene>
    <name evidence="8" type="ORF">CEUSTIGMA_g9664.t1</name>
</gene>
<keyword evidence="3" id="KW-0479">Metal-binding</keyword>
<dbReference type="Gene3D" id="3.40.50.1780">
    <property type="match status" value="1"/>
</dbReference>
<dbReference type="InterPro" id="IPR009016">
    <property type="entry name" value="Fe_hydrogenase"/>
</dbReference>
<organism evidence="8 9">
    <name type="scientific">Chlamydomonas eustigma</name>
    <dbReference type="NCBI Taxonomy" id="1157962"/>
    <lineage>
        <taxon>Eukaryota</taxon>
        <taxon>Viridiplantae</taxon>
        <taxon>Chlorophyta</taxon>
        <taxon>core chlorophytes</taxon>
        <taxon>Chlorophyceae</taxon>
        <taxon>CS clade</taxon>
        <taxon>Chlamydomonadales</taxon>
        <taxon>Chlamydomonadaceae</taxon>
        <taxon>Chlamydomonas</taxon>
    </lineage>
</organism>
<sequence length="579" mass="62259">MAQFSGAVRIADLNDYIAPSQACVVALNSSKAMVPAEEVGQVSFQSSTSKQEKLGASQDSGSKPHWTQAQAAVPGQAVKVTLHDCLACSGCVTSAETVLLESQSGQEVMKKLREAAEAQVGSASAPVVIVSLAPQSVAALTALYNMSPTEAYARLSSWFYGHGATAVLDICDSRDLSLIETAHEFIDRYRRSHECTTSTPTSGNLSPSLIGKGLLPMLASACPGWVCYAEKTHGEFVLPYISSTKSPQAMMGSLVKRLLAGRLGCSDVHLSRLFHVTVMPCYDKKLEASREELTVHEGKVPEVDCCLTTSEVHKLLSEDGINHLDQIPLHPKSESAKALAAWLQGALHVNDKLTRCSAEEASSHMCDSSSNCGCTYQGASTAQPMDVDSVNGDALLQAGRMFESPGAGGSGGYMEFVFRCAAKQLFGIDVPPGPLKMASVRNADFQEVILQSPADGSTLLRFALAYGFRNIQSLMRKIKIKKCEYHYVEIMACPSGCLNGGGQLPASKGETAAQLLQSLEEAYFHMDNIKRPSPQDSSDVKYIYNDCLKAMPLSQSAVDIFHTSYKKRERTVGVIASDW</sequence>
<dbReference type="Pfam" id="PF02906">
    <property type="entry name" value="Fe_hyd_lg_C"/>
    <property type="match status" value="1"/>
</dbReference>
<dbReference type="SUPFAM" id="SSF53920">
    <property type="entry name" value="Fe-only hydrogenase"/>
    <property type="match status" value="1"/>
</dbReference>
<keyword evidence="4" id="KW-0408">Iron</keyword>
<evidence type="ECO:0000256" key="3">
    <source>
        <dbReference type="ARBA" id="ARBA00022723"/>
    </source>
</evidence>
<evidence type="ECO:0000256" key="5">
    <source>
        <dbReference type="ARBA" id="ARBA00023014"/>
    </source>
</evidence>
<feature type="compositionally biased region" description="Polar residues" evidence="6">
    <location>
        <begin position="57"/>
        <end position="68"/>
    </location>
</feature>
<dbReference type="FunFam" id="3.30.70.20:FF:000042">
    <property type="entry name" value="Cytosolic Fe-S cluster assembly factor NAR1"/>
    <property type="match status" value="1"/>
</dbReference>
<comment type="similarity">
    <text evidence="1">Belongs to the NARF family.</text>
</comment>
<accession>A0A250XGT6</accession>
<name>A0A250XGT6_9CHLO</name>
<dbReference type="GO" id="GO:0051539">
    <property type="term" value="F:4 iron, 4 sulfur cluster binding"/>
    <property type="evidence" value="ECO:0007669"/>
    <property type="project" value="UniProtKB-KW"/>
</dbReference>
<evidence type="ECO:0000313" key="9">
    <source>
        <dbReference type="Proteomes" id="UP000232323"/>
    </source>
</evidence>
<reference evidence="8 9" key="1">
    <citation type="submission" date="2017-08" db="EMBL/GenBank/DDBJ databases">
        <title>Acidophilic green algal genome provides insights into adaptation to an acidic environment.</title>
        <authorList>
            <person name="Hirooka S."/>
            <person name="Hirose Y."/>
            <person name="Kanesaki Y."/>
            <person name="Higuchi S."/>
            <person name="Fujiwara T."/>
            <person name="Onuma R."/>
            <person name="Era A."/>
            <person name="Ohbayashi R."/>
            <person name="Uzuka A."/>
            <person name="Nozaki H."/>
            <person name="Yoshikawa H."/>
            <person name="Miyagishima S.Y."/>
        </authorList>
    </citation>
    <scope>NUCLEOTIDE SEQUENCE [LARGE SCALE GENOMIC DNA]</scope>
    <source>
        <strain evidence="8 9">NIES-2499</strain>
    </source>
</reference>
<evidence type="ECO:0000256" key="1">
    <source>
        <dbReference type="ARBA" id="ARBA00006596"/>
    </source>
</evidence>
<dbReference type="Gene3D" id="3.40.950.10">
    <property type="entry name" value="Fe-only Hydrogenase (Larger Subunit), Chain L, domain 3"/>
    <property type="match status" value="1"/>
</dbReference>
<dbReference type="EMBL" id="BEGY01000077">
    <property type="protein sequence ID" value="GAX82236.1"/>
    <property type="molecule type" value="Genomic_DNA"/>
</dbReference>